<protein>
    <recommendedName>
        <fullName evidence="3">Adenylosuccinate lyase</fullName>
    </recommendedName>
</protein>
<proteinExistence type="predicted"/>
<evidence type="ECO:0000313" key="1">
    <source>
        <dbReference type="EMBL" id="AOW19999.1"/>
    </source>
</evidence>
<evidence type="ECO:0008006" key="3">
    <source>
        <dbReference type="Google" id="ProtNLM"/>
    </source>
</evidence>
<dbReference type="KEGG" id="lul:LPB138_04565"/>
<keyword evidence="2" id="KW-1185">Reference proteome</keyword>
<dbReference type="RefSeq" id="WP_070236138.1">
    <property type="nucleotide sequence ID" value="NZ_CP017478.1"/>
</dbReference>
<dbReference type="AlphaFoldDB" id="A0A1D8P611"/>
<organism evidence="1 2">
    <name type="scientific">Urechidicola croceus</name>
    <dbReference type="NCBI Taxonomy" id="1850246"/>
    <lineage>
        <taxon>Bacteria</taxon>
        <taxon>Pseudomonadati</taxon>
        <taxon>Bacteroidota</taxon>
        <taxon>Flavobacteriia</taxon>
        <taxon>Flavobacteriales</taxon>
        <taxon>Flavobacteriaceae</taxon>
        <taxon>Urechidicola</taxon>
    </lineage>
</organism>
<dbReference type="STRING" id="1850246.LPB138_04565"/>
<dbReference type="OrthoDB" id="979487at2"/>
<dbReference type="EMBL" id="CP017478">
    <property type="protein sequence ID" value="AOW19999.1"/>
    <property type="molecule type" value="Genomic_DNA"/>
</dbReference>
<dbReference type="Proteomes" id="UP000176050">
    <property type="component" value="Chromosome"/>
</dbReference>
<accession>A0A1D8P611</accession>
<gene>
    <name evidence="1" type="ORF">LPB138_04565</name>
</gene>
<name>A0A1D8P611_9FLAO</name>
<sequence>MNTQELTNLINANVTSYREYRLKYAQIVLQNEQLFKSLLEIAFDETNEASIRISWVLDFVMREKLELIYPHLDYFTINISRSKHDSIVRPMAKICENLAIEYTSKKPSEIKKYITQSHIQKIVETGFDWLITDQKVAVKAYTMETLYLFGKEIDWVHRELMLILEQEIVNGSPAYKARGKKILNRLNKEKFS</sequence>
<reference evidence="1 2" key="1">
    <citation type="submission" date="2016-10" db="EMBL/GenBank/DDBJ databases">
        <title>Lutibacter sp. LPB0138, isolated from marine gastropod.</title>
        <authorList>
            <person name="Kim E."/>
            <person name="Yi H."/>
        </authorList>
    </citation>
    <scope>NUCLEOTIDE SEQUENCE [LARGE SCALE GENOMIC DNA]</scope>
    <source>
        <strain evidence="1 2">LPB0138</strain>
    </source>
</reference>
<evidence type="ECO:0000313" key="2">
    <source>
        <dbReference type="Proteomes" id="UP000176050"/>
    </source>
</evidence>